<reference evidence="1" key="1">
    <citation type="submission" date="2020-03" db="EMBL/GenBank/DDBJ databases">
        <authorList>
            <person name="Weist P."/>
        </authorList>
    </citation>
    <scope>NUCLEOTIDE SEQUENCE</scope>
</reference>
<evidence type="ECO:0000313" key="2">
    <source>
        <dbReference type="Proteomes" id="UP001153269"/>
    </source>
</evidence>
<sequence length="113" mass="11948">MSTGQVVTINCSLTRFLFATAATGGILTILHSVDRVKWRPVCCSLRASLLGAPRSVSKPPIGLATEGSFFNLGLHRTLVLQGRIHVTLTGKGAHHCPQLATGLVSGVMLTPRC</sequence>
<dbReference type="EMBL" id="CADEAL010002546">
    <property type="protein sequence ID" value="CAB1440926.1"/>
    <property type="molecule type" value="Genomic_DNA"/>
</dbReference>
<keyword evidence="2" id="KW-1185">Reference proteome</keyword>
<dbReference type="Proteomes" id="UP001153269">
    <property type="component" value="Unassembled WGS sequence"/>
</dbReference>
<dbReference type="AlphaFoldDB" id="A0A9N7V1D5"/>
<accession>A0A9N7V1D5</accession>
<comment type="caution">
    <text evidence="1">The sequence shown here is derived from an EMBL/GenBank/DDBJ whole genome shotgun (WGS) entry which is preliminary data.</text>
</comment>
<evidence type="ECO:0000313" key="1">
    <source>
        <dbReference type="EMBL" id="CAB1440926.1"/>
    </source>
</evidence>
<protein>
    <submittedName>
        <fullName evidence="1">Uncharacterized protein</fullName>
    </submittedName>
</protein>
<gene>
    <name evidence="1" type="ORF">PLEPLA_LOCUS28721</name>
</gene>
<proteinExistence type="predicted"/>
<organism evidence="1 2">
    <name type="scientific">Pleuronectes platessa</name>
    <name type="common">European plaice</name>
    <dbReference type="NCBI Taxonomy" id="8262"/>
    <lineage>
        <taxon>Eukaryota</taxon>
        <taxon>Metazoa</taxon>
        <taxon>Chordata</taxon>
        <taxon>Craniata</taxon>
        <taxon>Vertebrata</taxon>
        <taxon>Euteleostomi</taxon>
        <taxon>Actinopterygii</taxon>
        <taxon>Neopterygii</taxon>
        <taxon>Teleostei</taxon>
        <taxon>Neoteleostei</taxon>
        <taxon>Acanthomorphata</taxon>
        <taxon>Carangaria</taxon>
        <taxon>Pleuronectiformes</taxon>
        <taxon>Pleuronectoidei</taxon>
        <taxon>Pleuronectidae</taxon>
        <taxon>Pleuronectes</taxon>
    </lineage>
</organism>
<name>A0A9N7V1D5_PLEPL</name>